<reference evidence="1" key="1">
    <citation type="submission" date="2022-04" db="EMBL/GenBank/DDBJ databases">
        <title>Genome of the entomopathogenic fungus Entomophthora muscae.</title>
        <authorList>
            <person name="Elya C."/>
            <person name="Lovett B.R."/>
            <person name="Lee E."/>
            <person name="Macias A.M."/>
            <person name="Hajek A.E."/>
            <person name="De Bivort B.L."/>
            <person name="Kasson M.T."/>
            <person name="De Fine Licht H.H."/>
            <person name="Stajich J.E."/>
        </authorList>
    </citation>
    <scope>NUCLEOTIDE SEQUENCE</scope>
    <source>
        <strain evidence="1">Berkeley</strain>
    </source>
</reference>
<evidence type="ECO:0000313" key="2">
    <source>
        <dbReference type="Proteomes" id="UP001165960"/>
    </source>
</evidence>
<protein>
    <submittedName>
        <fullName evidence="1">Uncharacterized protein</fullName>
    </submittedName>
</protein>
<organism evidence="1 2">
    <name type="scientific">Entomophthora muscae</name>
    <dbReference type="NCBI Taxonomy" id="34485"/>
    <lineage>
        <taxon>Eukaryota</taxon>
        <taxon>Fungi</taxon>
        <taxon>Fungi incertae sedis</taxon>
        <taxon>Zoopagomycota</taxon>
        <taxon>Entomophthoromycotina</taxon>
        <taxon>Entomophthoromycetes</taxon>
        <taxon>Entomophthorales</taxon>
        <taxon>Entomophthoraceae</taxon>
        <taxon>Entomophthora</taxon>
    </lineage>
</organism>
<accession>A0ACC2TSD0</accession>
<keyword evidence="2" id="KW-1185">Reference proteome</keyword>
<name>A0ACC2TSD0_9FUNG</name>
<dbReference type="EMBL" id="QTSX02002198">
    <property type="protein sequence ID" value="KAJ9077435.1"/>
    <property type="molecule type" value="Genomic_DNA"/>
</dbReference>
<proteinExistence type="predicted"/>
<evidence type="ECO:0000313" key="1">
    <source>
        <dbReference type="EMBL" id="KAJ9077435.1"/>
    </source>
</evidence>
<gene>
    <name evidence="1" type="ORF">DSO57_1016742</name>
</gene>
<sequence length="238" mass="26177">MAGLPALIRALTPEYAGLLRDSEPCTLEEAHAESIAKKEASTLEALEARLKDITVWFENIFLTQEQPGPCGSRAPRFDESSGCVYNPPCYNCDQKGHVLWNCITLCSICKEPNHSNFVCQYNRANRRTKPQEILMSEVEYGVIKCGLSSSASSQSLNKQSRLAYIINPSSPKTLPPKIVVPRPISIFVCASAPSPVHEDPVTYAREDCEEAPSPETPGLTNPHSSPVPPHIKLESPFQ</sequence>
<dbReference type="Proteomes" id="UP001165960">
    <property type="component" value="Unassembled WGS sequence"/>
</dbReference>
<comment type="caution">
    <text evidence="1">The sequence shown here is derived from an EMBL/GenBank/DDBJ whole genome shotgun (WGS) entry which is preliminary data.</text>
</comment>